<comment type="caution">
    <text evidence="1">The sequence shown here is derived from an EMBL/GenBank/DDBJ whole genome shotgun (WGS) entry which is preliminary data.</text>
</comment>
<evidence type="ECO:0000313" key="2">
    <source>
        <dbReference type="Proteomes" id="UP001140234"/>
    </source>
</evidence>
<sequence length="893" mass="95465">MSFFRLKDLIRAVRVCKTAADERNVIRRESAAIRTSFREVESQDARYINVQKLLYIYLLGFPVQFGQLECLKLAASARFSDKRVGYLGATLLLDERQDILTLLTNSLKSDMHSSDDHIVGLALSTLSCVASSEVASDLVDEVERLLDAPRSYLRKKAALAAVRIVRREPELAETFVRRVKALLGDRHPGVQLAAATLLTELCSFSQDALEEARRLVPTAVRQLQALVVSTTSAEYSVGGITDPFLQVALLRLLRTAARGSQAATDDINDVLTQVATHTDGSRNVGMAVQYECAMTVLAIPSEQALRVLAINLLGRLLADSDDNARYVALATLSAAVITEAPAVQRHRATVLRCMRDDDVSIRRRAVDLSFALIGPDNVKPIVDEILRVLPFADADLRPSIVYRLSAAITLFADSHEWHVERMLRVLSMGGNHLNARDLFKFVRLVAADADESLQRRAARTSFALLERDLSQDAMVVAGAWMVGEYADLLVESHTPPAAQSPATPPPPTYGPGLDAEGLDILGALGSPVPASAQTSPGGGDTQLPGAAAALALDEPLPEAVPEPADVVRLLSAIVRSPATSATGKRVALTALAKAAGRFADQPDVVASIRATYERHARAADAEVQARAAEFDRLLGRDLDAVRAAVVERMPPPEYTDVPYEEYVLNPTAMRMKALTVIRRPAIRPEDLAAAGVGSAPGAAAPGPGTQTKESVAKFLVDLMEEAPAPAPAPPGKPAESVADLLGSMALSPMSESSSVLSPSAAGAGAAFPANGAAAADLDKEYEVYNKNGLRVAMTPSKKPQSPTVVDLLAAFHNMGECAVSGLSFMVAVPKSQKIQIHPPSGQSISVGASVTQLLRVSNPTKSALRLRMKLVYESDGHKHEDMLDFAGFPSSIV</sequence>
<protein>
    <submittedName>
        <fullName evidence="1">Clathrin associated protein complex large subunit</fullName>
    </submittedName>
</protein>
<accession>A0ACC1JXJ9</accession>
<dbReference type="EMBL" id="JANBUJ010000972">
    <property type="protein sequence ID" value="KAJ2769281.1"/>
    <property type="molecule type" value="Genomic_DNA"/>
</dbReference>
<evidence type="ECO:0000313" key="1">
    <source>
        <dbReference type="EMBL" id="KAJ2769281.1"/>
    </source>
</evidence>
<gene>
    <name evidence="1" type="primary">APL4</name>
    <name evidence="1" type="ORF">IWQ57_003173</name>
</gene>
<name>A0ACC1JXJ9_9FUNG</name>
<dbReference type="Proteomes" id="UP001140234">
    <property type="component" value="Unassembled WGS sequence"/>
</dbReference>
<reference evidence="1" key="1">
    <citation type="submission" date="2022-07" db="EMBL/GenBank/DDBJ databases">
        <title>Phylogenomic reconstructions and comparative analyses of Kickxellomycotina fungi.</title>
        <authorList>
            <person name="Reynolds N.K."/>
            <person name="Stajich J.E."/>
            <person name="Barry K."/>
            <person name="Grigoriev I.V."/>
            <person name="Crous P."/>
            <person name="Smith M.E."/>
        </authorList>
    </citation>
    <scope>NUCLEOTIDE SEQUENCE</scope>
    <source>
        <strain evidence="1">CBS 109366</strain>
    </source>
</reference>
<keyword evidence="2" id="KW-1185">Reference proteome</keyword>
<proteinExistence type="predicted"/>
<organism evidence="1 2">
    <name type="scientific">Coemansia nantahalensis</name>
    <dbReference type="NCBI Taxonomy" id="2789366"/>
    <lineage>
        <taxon>Eukaryota</taxon>
        <taxon>Fungi</taxon>
        <taxon>Fungi incertae sedis</taxon>
        <taxon>Zoopagomycota</taxon>
        <taxon>Kickxellomycotina</taxon>
        <taxon>Kickxellomycetes</taxon>
        <taxon>Kickxellales</taxon>
        <taxon>Kickxellaceae</taxon>
        <taxon>Coemansia</taxon>
    </lineage>
</organism>